<evidence type="ECO:0000256" key="1">
    <source>
        <dbReference type="SAM" id="MobiDB-lite"/>
    </source>
</evidence>
<keyword evidence="4" id="KW-1185">Reference proteome</keyword>
<sequence length="752" mass="85696">MRPSPVERWSNANEANSPPGLAPIIDNATDSSVTSNARLQAESLENEGDVTFQPGKGVNIEDNSTRPRTSVAPIIVPSWEQPNGEAPQDNPAAIKSPHLSPLEANLRTALEKYRGDAKYEFLPLDVFDQAIQVNNVAEELRRWHTPNDANRMAENIMGKHASDKEKNLRTKRKIFAILGLMEKTAKVVPFIKHDICDHQLPFLIQEKLNGRFEVNDRYGKRIDHDIFKRRNFFEGFHSHQWEVLAPYFELSLEPNQKITHYDLNLYPGLPFIKNEQMPSEGFEMDGQGGYAQVRRVKIHPAHHSLSSASTRGSDIHFAVKRLRRSEEEYKQRGELENYEAQVLRRLNDLDHTQIIRLLGSFSYKGHFHMIFPWANGNLQDFWNSQLDSTARASGRTAHWLCQQMLGITDALSNVHDTQRFGRNADTLLMPPDTRTHGRHGDIKPENILWFEDNSVGTEGRSPGILKLADFGLADFHSKFSKSGANAKGVTGTYQAPEFDVVGVVSQKYDMWSLGCVLMEFIVWYVDGWDGVDSFSKRRSEDTASGIRMDNFYDVRSVEQPSWDRLIPFRKGVQTKSHRRATLKPSVAGIQRFLSEDRRTSKACSDFVFDVLDLVHEDLLRMNPGNRADCDKIVRKLTKISANCLEDSEYCTRIREPIRKRPTHRSELSSSEMSTFSQSRMEPSNVEADTRDAAESIPGSMYDDSNLDENAPLMGEYNPIPLSEERRNPLQTCLEYIWGTLRSCLGFEDARYA</sequence>
<feature type="region of interest" description="Disordered" evidence="1">
    <location>
        <begin position="44"/>
        <end position="67"/>
    </location>
</feature>
<dbReference type="Pfam" id="PF00069">
    <property type="entry name" value="Pkinase"/>
    <property type="match status" value="1"/>
</dbReference>
<organism evidence="3 4">
    <name type="scientific">Karstenula rhodostoma CBS 690.94</name>
    <dbReference type="NCBI Taxonomy" id="1392251"/>
    <lineage>
        <taxon>Eukaryota</taxon>
        <taxon>Fungi</taxon>
        <taxon>Dikarya</taxon>
        <taxon>Ascomycota</taxon>
        <taxon>Pezizomycotina</taxon>
        <taxon>Dothideomycetes</taxon>
        <taxon>Pleosporomycetidae</taxon>
        <taxon>Pleosporales</taxon>
        <taxon>Massarineae</taxon>
        <taxon>Didymosphaeriaceae</taxon>
        <taxon>Karstenula</taxon>
    </lineage>
</organism>
<gene>
    <name evidence="3" type="ORF">P171DRAFT_118764</name>
</gene>
<dbReference type="GO" id="GO:0004674">
    <property type="term" value="F:protein serine/threonine kinase activity"/>
    <property type="evidence" value="ECO:0007669"/>
    <property type="project" value="TreeGrafter"/>
</dbReference>
<dbReference type="SMART" id="SM00220">
    <property type="entry name" value="S_TKc"/>
    <property type="match status" value="1"/>
</dbReference>
<evidence type="ECO:0000259" key="2">
    <source>
        <dbReference type="PROSITE" id="PS50011"/>
    </source>
</evidence>
<dbReference type="PANTHER" id="PTHR24359:SF37">
    <property type="entry name" value="PROTEIN KINASE DOMAIN-CONTAINING PROTEIN"/>
    <property type="match status" value="1"/>
</dbReference>
<dbReference type="AlphaFoldDB" id="A0A9P4P814"/>
<keyword evidence="3" id="KW-0418">Kinase</keyword>
<feature type="region of interest" description="Disordered" evidence="1">
    <location>
        <begin position="660"/>
        <end position="687"/>
    </location>
</feature>
<dbReference type="Gene3D" id="1.10.510.10">
    <property type="entry name" value="Transferase(Phosphotransferase) domain 1"/>
    <property type="match status" value="1"/>
</dbReference>
<feature type="region of interest" description="Disordered" evidence="1">
    <location>
        <begin position="1"/>
        <end position="28"/>
    </location>
</feature>
<dbReference type="OrthoDB" id="1046782at2759"/>
<keyword evidence="3" id="KW-0808">Transferase</keyword>
<protein>
    <submittedName>
        <fullName evidence="3">Kinase-like protein</fullName>
    </submittedName>
</protein>
<evidence type="ECO:0000313" key="3">
    <source>
        <dbReference type="EMBL" id="KAF2440124.1"/>
    </source>
</evidence>
<evidence type="ECO:0000313" key="4">
    <source>
        <dbReference type="Proteomes" id="UP000799764"/>
    </source>
</evidence>
<feature type="domain" description="Protein kinase" evidence="2">
    <location>
        <begin position="279"/>
        <end position="639"/>
    </location>
</feature>
<dbReference type="CDD" id="cd00180">
    <property type="entry name" value="PKc"/>
    <property type="match status" value="1"/>
</dbReference>
<comment type="caution">
    <text evidence="3">The sequence shown here is derived from an EMBL/GenBank/DDBJ whole genome shotgun (WGS) entry which is preliminary data.</text>
</comment>
<dbReference type="InterPro" id="IPR000719">
    <property type="entry name" value="Prot_kinase_dom"/>
</dbReference>
<dbReference type="GO" id="GO:0005524">
    <property type="term" value="F:ATP binding"/>
    <property type="evidence" value="ECO:0007669"/>
    <property type="project" value="InterPro"/>
</dbReference>
<reference evidence="3" key="1">
    <citation type="journal article" date="2020" name="Stud. Mycol.">
        <title>101 Dothideomycetes genomes: a test case for predicting lifestyles and emergence of pathogens.</title>
        <authorList>
            <person name="Haridas S."/>
            <person name="Albert R."/>
            <person name="Binder M."/>
            <person name="Bloem J."/>
            <person name="Labutti K."/>
            <person name="Salamov A."/>
            <person name="Andreopoulos B."/>
            <person name="Baker S."/>
            <person name="Barry K."/>
            <person name="Bills G."/>
            <person name="Bluhm B."/>
            <person name="Cannon C."/>
            <person name="Castanera R."/>
            <person name="Culley D."/>
            <person name="Daum C."/>
            <person name="Ezra D."/>
            <person name="Gonzalez J."/>
            <person name="Henrissat B."/>
            <person name="Kuo A."/>
            <person name="Liang C."/>
            <person name="Lipzen A."/>
            <person name="Lutzoni F."/>
            <person name="Magnuson J."/>
            <person name="Mondo S."/>
            <person name="Nolan M."/>
            <person name="Ohm R."/>
            <person name="Pangilinan J."/>
            <person name="Park H.-J."/>
            <person name="Ramirez L."/>
            <person name="Alfaro M."/>
            <person name="Sun H."/>
            <person name="Tritt A."/>
            <person name="Yoshinaga Y."/>
            <person name="Zwiers L.-H."/>
            <person name="Turgeon B."/>
            <person name="Goodwin S."/>
            <person name="Spatafora J."/>
            <person name="Crous P."/>
            <person name="Grigoriev I."/>
        </authorList>
    </citation>
    <scope>NUCLEOTIDE SEQUENCE</scope>
    <source>
        <strain evidence="3">CBS 690.94</strain>
    </source>
</reference>
<dbReference type="InterPro" id="IPR011009">
    <property type="entry name" value="Kinase-like_dom_sf"/>
</dbReference>
<proteinExistence type="predicted"/>
<feature type="compositionally biased region" description="Low complexity" evidence="1">
    <location>
        <begin position="667"/>
        <end position="678"/>
    </location>
</feature>
<dbReference type="PANTHER" id="PTHR24359">
    <property type="entry name" value="SERINE/THREONINE-PROTEIN KINASE SBK1"/>
    <property type="match status" value="1"/>
</dbReference>
<name>A0A9P4P814_9PLEO</name>
<dbReference type="Gene3D" id="3.30.200.20">
    <property type="entry name" value="Phosphorylase Kinase, domain 1"/>
    <property type="match status" value="1"/>
</dbReference>
<accession>A0A9P4P814</accession>
<dbReference type="SUPFAM" id="SSF56112">
    <property type="entry name" value="Protein kinase-like (PK-like)"/>
    <property type="match status" value="1"/>
</dbReference>
<dbReference type="EMBL" id="MU001508">
    <property type="protein sequence ID" value="KAF2440124.1"/>
    <property type="molecule type" value="Genomic_DNA"/>
</dbReference>
<dbReference type="PROSITE" id="PS50011">
    <property type="entry name" value="PROTEIN_KINASE_DOM"/>
    <property type="match status" value="1"/>
</dbReference>
<dbReference type="Proteomes" id="UP000799764">
    <property type="component" value="Unassembled WGS sequence"/>
</dbReference>